<name>A0A165XTQ1_9AGAM</name>
<dbReference type="AlphaFoldDB" id="A0A165XTQ1"/>
<sequence>MIAFAGPEVADEWWCAMSTHRELSKWIKLISPQLYMWTKSNMNEVPKPGALYDSQEDGMSHFYDKMVYLWQSGNNEYGAKFGSLGILPMQDAPDLASGNSFFIRSKVELHGYWCCPTTQANCAVYTSCEERTPFVVSFADTRVPQRTIMIGTDEVIICPAVSSNMLLDCTGEDMRLADKGTGQSVNVSDVRTKFVGGDRLEIGNISSKPLVAVVGGGKYGNWELI</sequence>
<accession>A0A165XTQ1</accession>
<proteinExistence type="predicted"/>
<organism evidence="1">
    <name type="scientific">Athelia psychrophila</name>
    <dbReference type="NCBI Taxonomy" id="1759441"/>
    <lineage>
        <taxon>Eukaryota</taxon>
        <taxon>Fungi</taxon>
        <taxon>Dikarya</taxon>
        <taxon>Basidiomycota</taxon>
        <taxon>Agaricomycotina</taxon>
        <taxon>Agaricomycetes</taxon>
        <taxon>Agaricomycetidae</taxon>
        <taxon>Atheliales</taxon>
        <taxon>Atheliaceae</taxon>
        <taxon>Athelia</taxon>
    </lineage>
</organism>
<dbReference type="OrthoDB" id="5364171at2759"/>
<evidence type="ECO:0000313" key="1">
    <source>
        <dbReference type="EMBL" id="KZP08891.1"/>
    </source>
</evidence>
<reference evidence="1" key="1">
    <citation type="journal article" date="2016" name="Mol. Biol. Evol.">
        <title>Comparative Genomics of Early-Diverging Mushroom-Forming Fungi Provides Insights into the Origins of Lignocellulose Decay Capabilities.</title>
        <authorList>
            <person name="Nagy L.G."/>
            <person name="Riley R."/>
            <person name="Tritt A."/>
            <person name="Adam C."/>
            <person name="Daum C."/>
            <person name="Floudas D."/>
            <person name="Sun H."/>
            <person name="Yadav J.S."/>
            <person name="Pangilinan J."/>
            <person name="Larsson K.H."/>
            <person name="Matsuura K."/>
            <person name="Barry K."/>
            <person name="Labutti K."/>
            <person name="Kuo R."/>
            <person name="Ohm R.A."/>
            <person name="Bhattacharya S.S."/>
            <person name="Shirouzu T."/>
            <person name="Yoshinaga Y."/>
            <person name="Martin F.M."/>
            <person name="Grigoriev I.V."/>
            <person name="Hibbett D.S."/>
        </authorList>
    </citation>
    <scope>NUCLEOTIDE SEQUENCE [LARGE SCALE GENOMIC DNA]</scope>
    <source>
        <strain evidence="1">CBS 109695</strain>
    </source>
</reference>
<dbReference type="EMBL" id="KV417712">
    <property type="protein sequence ID" value="KZP08891.1"/>
    <property type="molecule type" value="Genomic_DNA"/>
</dbReference>
<protein>
    <submittedName>
        <fullName evidence="1">Uncharacterized protein</fullName>
    </submittedName>
</protein>
<gene>
    <name evidence="1" type="ORF">FIBSPDRAFT_938767</name>
</gene>